<dbReference type="InterPro" id="IPR005119">
    <property type="entry name" value="LysR_subst-bd"/>
</dbReference>
<comment type="caution">
    <text evidence="6">The sequence shown here is derived from an EMBL/GenBank/DDBJ whole genome shotgun (WGS) entry which is preliminary data.</text>
</comment>
<name>A0ABW4MPA8_9BACI</name>
<organism evidence="6 7">
    <name type="scientific">Fredinandcohnia salidurans</name>
    <dbReference type="NCBI Taxonomy" id="2595041"/>
    <lineage>
        <taxon>Bacteria</taxon>
        <taxon>Bacillati</taxon>
        <taxon>Bacillota</taxon>
        <taxon>Bacilli</taxon>
        <taxon>Bacillales</taxon>
        <taxon>Bacillaceae</taxon>
        <taxon>Fredinandcohnia</taxon>
    </lineage>
</organism>
<accession>A0ABW4MPA8</accession>
<gene>
    <name evidence="6" type="ORF">ACFSFW_14160</name>
</gene>
<dbReference type="PANTHER" id="PTHR30126:SF78">
    <property type="entry name" value="HTH LYSR-TYPE DOMAIN-CONTAINING PROTEIN"/>
    <property type="match status" value="1"/>
</dbReference>
<dbReference type="RefSeq" id="WP_304214487.1">
    <property type="nucleotide sequence ID" value="NZ_JBHUEK010000022.1"/>
</dbReference>
<sequence>MRSQDWEILKVLYENKNITRTGKQLFISQPALTNRIKQIEKEFGIKIINRDRRGVQFTPQGEYLAKSAEEMILKLRQIKDHLTNMESKVVGTINLGVSSFFTKYKLPQLLRAFKDNYPNVEFKVTTGWSRDLFHSLYKKDIHIAFVRGEYTWIEQKHLLFEDQLCVASKEEIDISNLPNLPRIDYKTDNLLKSIVDHWWIENFTRPPMVTMEVDQVDTCKEMVVNGLGYAIMPGMILKGNEDIHKVYITDKENNPLIRNTWMLYHNESLEVNVINAFVSFISSLDLRDL</sequence>
<evidence type="ECO:0000256" key="1">
    <source>
        <dbReference type="ARBA" id="ARBA00009437"/>
    </source>
</evidence>
<reference evidence="7" key="1">
    <citation type="journal article" date="2019" name="Int. J. Syst. Evol. Microbiol.">
        <title>The Global Catalogue of Microorganisms (GCM) 10K type strain sequencing project: providing services to taxonomists for standard genome sequencing and annotation.</title>
        <authorList>
            <consortium name="The Broad Institute Genomics Platform"/>
            <consortium name="The Broad Institute Genome Sequencing Center for Infectious Disease"/>
            <person name="Wu L."/>
            <person name="Ma J."/>
        </authorList>
    </citation>
    <scope>NUCLEOTIDE SEQUENCE [LARGE SCALE GENOMIC DNA]</scope>
    <source>
        <strain evidence="7">CCUG 15531</strain>
    </source>
</reference>
<evidence type="ECO:0000256" key="4">
    <source>
        <dbReference type="ARBA" id="ARBA00023163"/>
    </source>
</evidence>
<evidence type="ECO:0000256" key="3">
    <source>
        <dbReference type="ARBA" id="ARBA00023125"/>
    </source>
</evidence>
<dbReference type="Pfam" id="PF03466">
    <property type="entry name" value="LysR_substrate"/>
    <property type="match status" value="1"/>
</dbReference>
<evidence type="ECO:0000256" key="2">
    <source>
        <dbReference type="ARBA" id="ARBA00023015"/>
    </source>
</evidence>
<dbReference type="EMBL" id="JBHUEK010000022">
    <property type="protein sequence ID" value="MFD1779806.1"/>
    <property type="molecule type" value="Genomic_DNA"/>
</dbReference>
<dbReference type="Proteomes" id="UP001597227">
    <property type="component" value="Unassembled WGS sequence"/>
</dbReference>
<evidence type="ECO:0000313" key="7">
    <source>
        <dbReference type="Proteomes" id="UP001597227"/>
    </source>
</evidence>
<protein>
    <submittedName>
        <fullName evidence="6">LysR family transcriptional regulator</fullName>
    </submittedName>
</protein>
<dbReference type="SUPFAM" id="SSF53850">
    <property type="entry name" value="Periplasmic binding protein-like II"/>
    <property type="match status" value="1"/>
</dbReference>
<dbReference type="Pfam" id="PF00126">
    <property type="entry name" value="HTH_1"/>
    <property type="match status" value="1"/>
</dbReference>
<keyword evidence="2" id="KW-0805">Transcription regulation</keyword>
<dbReference type="InterPro" id="IPR036390">
    <property type="entry name" value="WH_DNA-bd_sf"/>
</dbReference>
<dbReference type="Gene3D" id="3.40.190.290">
    <property type="match status" value="1"/>
</dbReference>
<dbReference type="InterPro" id="IPR000847">
    <property type="entry name" value="LysR_HTH_N"/>
</dbReference>
<evidence type="ECO:0000313" key="6">
    <source>
        <dbReference type="EMBL" id="MFD1779806.1"/>
    </source>
</evidence>
<dbReference type="CDD" id="cd05466">
    <property type="entry name" value="PBP2_LTTR_substrate"/>
    <property type="match status" value="1"/>
</dbReference>
<dbReference type="Gene3D" id="1.10.10.10">
    <property type="entry name" value="Winged helix-like DNA-binding domain superfamily/Winged helix DNA-binding domain"/>
    <property type="match status" value="1"/>
</dbReference>
<dbReference type="SUPFAM" id="SSF46785">
    <property type="entry name" value="Winged helix' DNA-binding domain"/>
    <property type="match status" value="1"/>
</dbReference>
<feature type="domain" description="HTH lysR-type" evidence="5">
    <location>
        <begin position="1"/>
        <end position="58"/>
    </location>
</feature>
<keyword evidence="3" id="KW-0238">DNA-binding</keyword>
<dbReference type="InterPro" id="IPR036388">
    <property type="entry name" value="WH-like_DNA-bd_sf"/>
</dbReference>
<comment type="similarity">
    <text evidence="1">Belongs to the LysR transcriptional regulatory family.</text>
</comment>
<dbReference type="PROSITE" id="PS50931">
    <property type="entry name" value="HTH_LYSR"/>
    <property type="match status" value="1"/>
</dbReference>
<dbReference type="PRINTS" id="PR00039">
    <property type="entry name" value="HTHLYSR"/>
</dbReference>
<keyword evidence="7" id="KW-1185">Reference proteome</keyword>
<evidence type="ECO:0000259" key="5">
    <source>
        <dbReference type="PROSITE" id="PS50931"/>
    </source>
</evidence>
<proteinExistence type="inferred from homology"/>
<keyword evidence="4" id="KW-0804">Transcription</keyword>
<dbReference type="PANTHER" id="PTHR30126">
    <property type="entry name" value="HTH-TYPE TRANSCRIPTIONAL REGULATOR"/>
    <property type="match status" value="1"/>
</dbReference>